<accession>A0AAE1LCU1</accession>
<evidence type="ECO:0000313" key="2">
    <source>
        <dbReference type="EMBL" id="KAK3915336.1"/>
    </source>
</evidence>
<keyword evidence="3" id="KW-1185">Reference proteome</keyword>
<gene>
    <name evidence="2" type="ORF">KUF71_024612</name>
</gene>
<sequence length="433" mass="47263">MTVASRHVTHRAVYLHLVVGQHQGVDLDGVDQIRVVADDARQLGLADLSQLLCEKRTMALAWRAGIPELLHDLLAEDDGQELVVGDVLDLRDDDAPGLLVEGLVVPVRVDGGQAARHGVVLARHERVHARQHQLLVDSDLAGLEAVHGAVGAGAALVRDVELERQQVLEAVLAEHGVHAQQAVVAQANFALQLKGWRENMENFCGSKPPEGGCGSRQAQGFYPLWQPTASVFHGNRRFADCDPIAQFDRFDPRTTIGLPLEVRAVSRALDFLIPVSEALPQRGTRDSNPQPRVPTRSQNRKRPNAQSHRANGVEPSIILQLHFVQNVLRKRTTIGFSSWTPIMPAPLTASRLYLQGAAQGVDVVVEQRRASGPVQEQGALALVVHLDGGELDGEHQVQRGREDQQRPVGRQATRSRSAAVDLRSGEQQGWPAT</sequence>
<name>A0AAE1LCU1_9NEOP</name>
<feature type="region of interest" description="Disordered" evidence="1">
    <location>
        <begin position="395"/>
        <end position="433"/>
    </location>
</feature>
<evidence type="ECO:0000256" key="1">
    <source>
        <dbReference type="SAM" id="MobiDB-lite"/>
    </source>
</evidence>
<feature type="compositionally biased region" description="Basic and acidic residues" evidence="1">
    <location>
        <begin position="395"/>
        <end position="405"/>
    </location>
</feature>
<dbReference type="Proteomes" id="UP001219518">
    <property type="component" value="Unassembled WGS sequence"/>
</dbReference>
<dbReference type="AlphaFoldDB" id="A0AAE1LCU1"/>
<protein>
    <submittedName>
        <fullName evidence="2">Lipoprotein signal peptidase</fullName>
    </submittedName>
</protein>
<proteinExistence type="predicted"/>
<evidence type="ECO:0000313" key="3">
    <source>
        <dbReference type="Proteomes" id="UP001219518"/>
    </source>
</evidence>
<comment type="caution">
    <text evidence="2">The sequence shown here is derived from an EMBL/GenBank/DDBJ whole genome shotgun (WGS) entry which is preliminary data.</text>
</comment>
<reference evidence="2" key="1">
    <citation type="submission" date="2021-07" db="EMBL/GenBank/DDBJ databases">
        <authorList>
            <person name="Catto M.A."/>
            <person name="Jacobson A."/>
            <person name="Kennedy G."/>
            <person name="Labadie P."/>
            <person name="Hunt B.G."/>
            <person name="Srinivasan R."/>
        </authorList>
    </citation>
    <scope>NUCLEOTIDE SEQUENCE</scope>
    <source>
        <strain evidence="2">PL_HMW_Pooled</strain>
        <tissue evidence="2">Head</tissue>
    </source>
</reference>
<reference evidence="2" key="2">
    <citation type="journal article" date="2023" name="BMC Genomics">
        <title>Pest status, molecular evolution, and epigenetic factors derived from the genome assembly of Frankliniella fusca, a thysanopteran phytovirus vector.</title>
        <authorList>
            <person name="Catto M.A."/>
            <person name="Labadie P.E."/>
            <person name="Jacobson A.L."/>
            <person name="Kennedy G.G."/>
            <person name="Srinivasan R."/>
            <person name="Hunt B.G."/>
        </authorList>
    </citation>
    <scope>NUCLEOTIDE SEQUENCE</scope>
    <source>
        <strain evidence="2">PL_HMW_Pooled</strain>
    </source>
</reference>
<feature type="region of interest" description="Disordered" evidence="1">
    <location>
        <begin position="280"/>
        <end position="311"/>
    </location>
</feature>
<organism evidence="2 3">
    <name type="scientific">Frankliniella fusca</name>
    <dbReference type="NCBI Taxonomy" id="407009"/>
    <lineage>
        <taxon>Eukaryota</taxon>
        <taxon>Metazoa</taxon>
        <taxon>Ecdysozoa</taxon>
        <taxon>Arthropoda</taxon>
        <taxon>Hexapoda</taxon>
        <taxon>Insecta</taxon>
        <taxon>Pterygota</taxon>
        <taxon>Neoptera</taxon>
        <taxon>Paraneoptera</taxon>
        <taxon>Thysanoptera</taxon>
        <taxon>Terebrantia</taxon>
        <taxon>Thripoidea</taxon>
        <taxon>Thripidae</taxon>
        <taxon>Frankliniella</taxon>
    </lineage>
</organism>
<keyword evidence="2" id="KW-0449">Lipoprotein</keyword>
<dbReference type="EMBL" id="JAHWGI010000423">
    <property type="protein sequence ID" value="KAK3915336.1"/>
    <property type="molecule type" value="Genomic_DNA"/>
</dbReference>